<keyword evidence="4" id="KW-0539">Nucleus</keyword>
<dbReference type="PANTHER" id="PTHR23149">
    <property type="entry name" value="G PATCH DOMAIN CONTAINING PROTEIN"/>
    <property type="match status" value="1"/>
</dbReference>
<reference evidence="10" key="1">
    <citation type="journal article" date="2020" name="Stud. Mycol.">
        <title>101 Dothideomycetes genomes: a test case for predicting lifestyles and emergence of pathogens.</title>
        <authorList>
            <person name="Haridas S."/>
            <person name="Albert R."/>
            <person name="Binder M."/>
            <person name="Bloem J."/>
            <person name="Labutti K."/>
            <person name="Salamov A."/>
            <person name="Andreopoulos B."/>
            <person name="Baker S."/>
            <person name="Barry K."/>
            <person name="Bills G."/>
            <person name="Bluhm B."/>
            <person name="Cannon C."/>
            <person name="Castanera R."/>
            <person name="Culley D."/>
            <person name="Daum C."/>
            <person name="Ezra D."/>
            <person name="Gonzalez J."/>
            <person name="Henrissat B."/>
            <person name="Kuo A."/>
            <person name="Liang C."/>
            <person name="Lipzen A."/>
            <person name="Lutzoni F."/>
            <person name="Magnuson J."/>
            <person name="Mondo S."/>
            <person name="Nolan M."/>
            <person name="Ohm R."/>
            <person name="Pangilinan J."/>
            <person name="Park H.-J."/>
            <person name="Ramirez L."/>
            <person name="Alfaro M."/>
            <person name="Sun H."/>
            <person name="Tritt A."/>
            <person name="Yoshinaga Y."/>
            <person name="Zwiers L.-H."/>
            <person name="Turgeon B."/>
            <person name="Goodwin S."/>
            <person name="Spatafora J."/>
            <person name="Crous P."/>
            <person name="Grigoriev I."/>
        </authorList>
    </citation>
    <scope>NUCLEOTIDE SEQUENCE</scope>
    <source>
        <strain evidence="10">CBS 279.74</strain>
    </source>
</reference>
<gene>
    <name evidence="10" type="ORF">K504DRAFT_476429</name>
</gene>
<dbReference type="InterPro" id="IPR050656">
    <property type="entry name" value="PINX1"/>
</dbReference>
<dbReference type="GO" id="GO:0005730">
    <property type="term" value="C:nucleolus"/>
    <property type="evidence" value="ECO:0007669"/>
    <property type="project" value="UniProtKB-SubCell"/>
</dbReference>
<name>A0A6G1KCG7_9PLEO</name>
<comment type="similarity">
    <text evidence="5">Belongs to the PINX1 family.</text>
</comment>
<dbReference type="GO" id="GO:0006364">
    <property type="term" value="P:rRNA processing"/>
    <property type="evidence" value="ECO:0007669"/>
    <property type="project" value="UniProtKB-KW"/>
</dbReference>
<proteinExistence type="inferred from homology"/>
<feature type="region of interest" description="Disordered" evidence="8">
    <location>
        <begin position="172"/>
        <end position="320"/>
    </location>
</feature>
<feature type="compositionally biased region" description="Basic residues" evidence="8">
    <location>
        <begin position="262"/>
        <end position="273"/>
    </location>
</feature>
<evidence type="ECO:0000256" key="3">
    <source>
        <dbReference type="ARBA" id="ARBA00022552"/>
    </source>
</evidence>
<dbReference type="InterPro" id="IPR000467">
    <property type="entry name" value="G_patch_dom"/>
</dbReference>
<evidence type="ECO:0000256" key="4">
    <source>
        <dbReference type="ARBA" id="ARBA00023242"/>
    </source>
</evidence>
<evidence type="ECO:0000256" key="7">
    <source>
        <dbReference type="ARBA" id="ARBA00043878"/>
    </source>
</evidence>
<dbReference type="PROSITE" id="PS50174">
    <property type="entry name" value="G_PATCH"/>
    <property type="match status" value="1"/>
</dbReference>
<dbReference type="GO" id="GO:0003676">
    <property type="term" value="F:nucleic acid binding"/>
    <property type="evidence" value="ECO:0007669"/>
    <property type="project" value="InterPro"/>
</dbReference>
<keyword evidence="3" id="KW-0698">rRNA processing</keyword>
<comment type="function">
    <text evidence="7">Involved in rRNA-processing at A0, A1 and A2 sites and negatively regulates telomerase.</text>
</comment>
<evidence type="ECO:0000256" key="5">
    <source>
        <dbReference type="ARBA" id="ARBA00038007"/>
    </source>
</evidence>
<dbReference type="EMBL" id="MU005769">
    <property type="protein sequence ID" value="KAF2710470.1"/>
    <property type="molecule type" value="Genomic_DNA"/>
</dbReference>
<accession>A0A6G1KCG7</accession>
<evidence type="ECO:0000259" key="9">
    <source>
        <dbReference type="PROSITE" id="PS50174"/>
    </source>
</evidence>
<evidence type="ECO:0000256" key="6">
    <source>
        <dbReference type="ARBA" id="ARBA00041961"/>
    </source>
</evidence>
<feature type="region of interest" description="Disordered" evidence="8">
    <location>
        <begin position="1"/>
        <end position="23"/>
    </location>
</feature>
<organism evidence="10 11">
    <name type="scientific">Pleomassaria siparia CBS 279.74</name>
    <dbReference type="NCBI Taxonomy" id="1314801"/>
    <lineage>
        <taxon>Eukaryota</taxon>
        <taxon>Fungi</taxon>
        <taxon>Dikarya</taxon>
        <taxon>Ascomycota</taxon>
        <taxon>Pezizomycotina</taxon>
        <taxon>Dothideomycetes</taxon>
        <taxon>Pleosporomycetidae</taxon>
        <taxon>Pleosporales</taxon>
        <taxon>Pleomassariaceae</taxon>
        <taxon>Pleomassaria</taxon>
    </lineage>
</organism>
<feature type="compositionally biased region" description="Low complexity" evidence="8">
    <location>
        <begin position="292"/>
        <end position="309"/>
    </location>
</feature>
<dbReference type="PANTHER" id="PTHR23149:SF31">
    <property type="entry name" value="PROTEIN PXR1"/>
    <property type="match status" value="1"/>
</dbReference>
<evidence type="ECO:0000256" key="8">
    <source>
        <dbReference type="SAM" id="MobiDB-lite"/>
    </source>
</evidence>
<keyword evidence="2" id="KW-0690">Ribosome biogenesis</keyword>
<feature type="domain" description="G-patch" evidence="9">
    <location>
        <begin position="25"/>
        <end position="79"/>
    </location>
</feature>
<feature type="compositionally biased region" description="Basic and acidic residues" evidence="8">
    <location>
        <begin position="248"/>
        <end position="261"/>
    </location>
</feature>
<dbReference type="OrthoDB" id="29523at2759"/>
<dbReference type="AlphaFoldDB" id="A0A6G1KCG7"/>
<keyword evidence="11" id="KW-1185">Reference proteome</keyword>
<evidence type="ECO:0000256" key="2">
    <source>
        <dbReference type="ARBA" id="ARBA00022517"/>
    </source>
</evidence>
<feature type="compositionally biased region" description="Basic residues" evidence="8">
    <location>
        <begin position="212"/>
        <end position="230"/>
    </location>
</feature>
<sequence length="342" mass="37916">MGLAGPKNRTRISNDPQNTHWAKNTDRFGHRILASQGWTPGSSLGAENAAHASHYTAASHSHIRVLLKEDTLGLGAKRGSGKAENFGLTELESVLGRLNGREADVKKEEERRLDIERRGFVAQKYGFMNFVSGGFLVGDKIEKSLKSEKDVDVKVEVKDEEVEVDMVTIKERKRKRSGDADDEPKLKRKKKSMNLRAAIGEEETAEETCSKVRSKKDKKDKKEKKEKKRSSASTSEEPLSDKAKRKAARAERRARKEEKRQTKALKKAAKAARSKSNSASSSESSDDEEKATTSTTAPTTGASTPITATLAFGAGGRHAHRRKYIQHKTMAGMDPQMLREVR</sequence>
<feature type="compositionally biased region" description="Polar residues" evidence="8">
    <location>
        <begin position="11"/>
        <end position="22"/>
    </location>
</feature>
<comment type="subcellular location">
    <subcellularLocation>
        <location evidence="1">Nucleus</location>
        <location evidence="1">Nucleolus</location>
    </subcellularLocation>
</comment>
<protein>
    <recommendedName>
        <fullName evidence="6">PinX1-related protein 1</fullName>
    </recommendedName>
</protein>
<evidence type="ECO:0000256" key="1">
    <source>
        <dbReference type="ARBA" id="ARBA00004604"/>
    </source>
</evidence>
<feature type="compositionally biased region" description="Low complexity" evidence="8">
    <location>
        <begin position="274"/>
        <end position="283"/>
    </location>
</feature>
<evidence type="ECO:0000313" key="11">
    <source>
        <dbReference type="Proteomes" id="UP000799428"/>
    </source>
</evidence>
<dbReference type="Proteomes" id="UP000799428">
    <property type="component" value="Unassembled WGS sequence"/>
</dbReference>
<evidence type="ECO:0000313" key="10">
    <source>
        <dbReference type="EMBL" id="KAF2710470.1"/>
    </source>
</evidence>